<sequence>MVVENSGGGREQSRENKRQGSANLSNWDGGFGRGLEDKGRQPAAARSRVVAVRTNNLFRDCGTAGLGALLTVVLGHPLREGERRSRVTSACTTEGTNLTDGRDLGGWSTGHGSHSKSRSPKEWKDLLDLDLGGSPARPSSPTPRLLSARPSGMPKRRRSGEIPLCQRPSTGRQSGTKV</sequence>
<reference evidence="2" key="1">
    <citation type="journal article" date="2020" name="Stud. Mycol.">
        <title>101 Dothideomycetes genomes: a test case for predicting lifestyles and emergence of pathogens.</title>
        <authorList>
            <person name="Haridas S."/>
            <person name="Albert R."/>
            <person name="Binder M."/>
            <person name="Bloem J."/>
            <person name="Labutti K."/>
            <person name="Salamov A."/>
            <person name="Andreopoulos B."/>
            <person name="Baker S."/>
            <person name="Barry K."/>
            <person name="Bills G."/>
            <person name="Bluhm B."/>
            <person name="Cannon C."/>
            <person name="Castanera R."/>
            <person name="Culley D."/>
            <person name="Daum C."/>
            <person name="Ezra D."/>
            <person name="Gonzalez J."/>
            <person name="Henrissat B."/>
            <person name="Kuo A."/>
            <person name="Liang C."/>
            <person name="Lipzen A."/>
            <person name="Lutzoni F."/>
            <person name="Magnuson J."/>
            <person name="Mondo S."/>
            <person name="Nolan M."/>
            <person name="Ohm R."/>
            <person name="Pangilinan J."/>
            <person name="Park H.-J."/>
            <person name="Ramirez L."/>
            <person name="Alfaro M."/>
            <person name="Sun H."/>
            <person name="Tritt A."/>
            <person name="Yoshinaga Y."/>
            <person name="Zwiers L.-H."/>
            <person name="Turgeon B."/>
            <person name="Goodwin S."/>
            <person name="Spatafora J."/>
            <person name="Crous P."/>
            <person name="Grigoriev I."/>
        </authorList>
    </citation>
    <scope>NUCLEOTIDE SEQUENCE</scope>
    <source>
        <strain evidence="2">CBS 113979</strain>
    </source>
</reference>
<feature type="region of interest" description="Disordered" evidence="1">
    <location>
        <begin position="80"/>
        <end position="178"/>
    </location>
</feature>
<evidence type="ECO:0000313" key="2">
    <source>
        <dbReference type="EMBL" id="KAF1991567.1"/>
    </source>
</evidence>
<accession>A0A6G1HER9</accession>
<dbReference type="AlphaFoldDB" id="A0A6G1HER9"/>
<name>A0A6G1HER9_9PEZI</name>
<protein>
    <submittedName>
        <fullName evidence="2">Uncharacterized protein</fullName>
    </submittedName>
</protein>
<evidence type="ECO:0000256" key="1">
    <source>
        <dbReference type="SAM" id="MobiDB-lite"/>
    </source>
</evidence>
<feature type="region of interest" description="Disordered" evidence="1">
    <location>
        <begin position="1"/>
        <end position="43"/>
    </location>
</feature>
<feature type="compositionally biased region" description="Gly residues" evidence="1">
    <location>
        <begin position="1"/>
        <end position="10"/>
    </location>
</feature>
<feature type="compositionally biased region" description="Polar residues" evidence="1">
    <location>
        <begin position="87"/>
        <end position="99"/>
    </location>
</feature>
<organism evidence="2 3">
    <name type="scientific">Aulographum hederae CBS 113979</name>
    <dbReference type="NCBI Taxonomy" id="1176131"/>
    <lineage>
        <taxon>Eukaryota</taxon>
        <taxon>Fungi</taxon>
        <taxon>Dikarya</taxon>
        <taxon>Ascomycota</taxon>
        <taxon>Pezizomycotina</taxon>
        <taxon>Dothideomycetes</taxon>
        <taxon>Pleosporomycetidae</taxon>
        <taxon>Aulographales</taxon>
        <taxon>Aulographaceae</taxon>
    </lineage>
</organism>
<feature type="compositionally biased region" description="Polar residues" evidence="1">
    <location>
        <begin position="167"/>
        <end position="178"/>
    </location>
</feature>
<dbReference type="EMBL" id="ML977139">
    <property type="protein sequence ID" value="KAF1991567.1"/>
    <property type="molecule type" value="Genomic_DNA"/>
</dbReference>
<keyword evidence="3" id="KW-1185">Reference proteome</keyword>
<gene>
    <name evidence="2" type="ORF">K402DRAFT_128085</name>
</gene>
<evidence type="ECO:0000313" key="3">
    <source>
        <dbReference type="Proteomes" id="UP000800041"/>
    </source>
</evidence>
<dbReference type="Proteomes" id="UP000800041">
    <property type="component" value="Unassembled WGS sequence"/>
</dbReference>
<proteinExistence type="predicted"/>